<evidence type="ECO:0000256" key="7">
    <source>
        <dbReference type="HAMAP-Rule" id="MF_00201"/>
    </source>
</evidence>
<reference evidence="9 10" key="1">
    <citation type="submission" date="2014-06" db="EMBL/GenBank/DDBJ databases">
        <title>Functional and comparative genomic analyses of the Drosophila gut microbiota identify candidate symbiosis factors.</title>
        <authorList>
            <person name="Newell P.D."/>
            <person name="Chaston J.M."/>
            <person name="Douglas A.E."/>
        </authorList>
    </citation>
    <scope>NUCLEOTIDE SEQUENCE [LARGE SCALE GENOMIC DNA]</scope>
    <source>
        <strain evidence="9 10">DmCS_002</strain>
    </source>
</reference>
<dbReference type="SUPFAM" id="SSF57863">
    <property type="entry name" value="ArfGap/RecO-like zinc finger"/>
    <property type="match status" value="1"/>
</dbReference>
<evidence type="ECO:0000256" key="2">
    <source>
        <dbReference type="ARBA" id="ARBA00021310"/>
    </source>
</evidence>
<keyword evidence="10" id="KW-1185">Reference proteome</keyword>
<dbReference type="InterPro" id="IPR037278">
    <property type="entry name" value="ARFGAP/RecO"/>
</dbReference>
<dbReference type="InterPro" id="IPR012340">
    <property type="entry name" value="NA-bd_OB-fold"/>
</dbReference>
<dbReference type="AlphaFoldDB" id="A0A0C1Q3Z2"/>
<dbReference type="Proteomes" id="UP000031397">
    <property type="component" value="Unassembled WGS sequence"/>
</dbReference>
<sequence length="257" mass="29697">MSVNPKSQMFHGILLYRKNYREHDMLVKFLTAEAGLKMFFVRGANKANFKMAGDILPFSFGTYEGTLRPEGLSYISSGNDVKHFEQISNDIYLDAYATYIMTLIDAAFPEGVKINDWFNRLYYALNMINSGFDAEVVTNIIEIQLLPVFGVAPDFKSCVICHQTNKKFDYSEEYGGIICEDHFNMDPHRMHLDQKTIYYLRLFSAVNLKKIGNIQVNEKTKKKLRSVIDKIYDSSVGLNLKSKKFLDQMNDWKINLK</sequence>
<evidence type="ECO:0000256" key="4">
    <source>
        <dbReference type="ARBA" id="ARBA00023172"/>
    </source>
</evidence>
<gene>
    <name evidence="7" type="primary">recO</name>
    <name evidence="9" type="ORF">LfDm3_0070</name>
</gene>
<dbReference type="Gene3D" id="2.40.50.140">
    <property type="entry name" value="Nucleic acid-binding proteins"/>
    <property type="match status" value="1"/>
</dbReference>
<evidence type="ECO:0000259" key="8">
    <source>
        <dbReference type="Pfam" id="PF11967"/>
    </source>
</evidence>
<comment type="function">
    <text evidence="7">Involved in DNA repair and RecF pathway recombination.</text>
</comment>
<evidence type="ECO:0000256" key="5">
    <source>
        <dbReference type="ARBA" id="ARBA00023204"/>
    </source>
</evidence>
<evidence type="ECO:0000313" key="9">
    <source>
        <dbReference type="EMBL" id="KID42618.1"/>
    </source>
</evidence>
<dbReference type="SUPFAM" id="SSF50249">
    <property type="entry name" value="Nucleic acid-binding proteins"/>
    <property type="match status" value="1"/>
</dbReference>
<evidence type="ECO:0000313" key="10">
    <source>
        <dbReference type="Proteomes" id="UP000031397"/>
    </source>
</evidence>
<dbReference type="EMBL" id="JOJZ01000007">
    <property type="protein sequence ID" value="KID42618.1"/>
    <property type="molecule type" value="Genomic_DNA"/>
</dbReference>
<dbReference type="Gene3D" id="1.20.1440.120">
    <property type="entry name" value="Recombination protein O, C-terminal domain"/>
    <property type="match status" value="1"/>
</dbReference>
<keyword evidence="4 7" id="KW-0233">DNA recombination</keyword>
<dbReference type="Pfam" id="PF02565">
    <property type="entry name" value="RecO_C"/>
    <property type="match status" value="1"/>
</dbReference>
<dbReference type="PATRIC" id="fig|1614.7.peg.62"/>
<proteinExistence type="inferred from homology"/>
<feature type="domain" description="DNA replication/recombination mediator RecO N-terminal" evidence="8">
    <location>
        <begin position="11"/>
        <end position="82"/>
    </location>
</feature>
<dbReference type="HAMAP" id="MF_00201">
    <property type="entry name" value="RecO"/>
    <property type="match status" value="1"/>
</dbReference>
<evidence type="ECO:0000256" key="3">
    <source>
        <dbReference type="ARBA" id="ARBA00022763"/>
    </source>
</evidence>
<comment type="caution">
    <text evidence="9">The sequence shown here is derived from an EMBL/GenBank/DDBJ whole genome shotgun (WGS) entry which is preliminary data.</text>
</comment>
<name>A0A0C1Q3Z2_9LACO</name>
<dbReference type="InterPro" id="IPR003717">
    <property type="entry name" value="RecO"/>
</dbReference>
<dbReference type="InterPro" id="IPR022572">
    <property type="entry name" value="DNA_rep/recomb_RecO_N"/>
</dbReference>
<organism evidence="9 10">
    <name type="scientific">Fructilactobacillus fructivorans</name>
    <dbReference type="NCBI Taxonomy" id="1614"/>
    <lineage>
        <taxon>Bacteria</taxon>
        <taxon>Bacillati</taxon>
        <taxon>Bacillota</taxon>
        <taxon>Bacilli</taxon>
        <taxon>Lactobacillales</taxon>
        <taxon>Lactobacillaceae</taxon>
        <taxon>Fructilactobacillus</taxon>
    </lineage>
</organism>
<dbReference type="PANTHER" id="PTHR33991:SF1">
    <property type="entry name" value="DNA REPAIR PROTEIN RECO"/>
    <property type="match status" value="1"/>
</dbReference>
<accession>A0A0C1Q3Z2</accession>
<dbReference type="NCBIfam" id="TIGR00613">
    <property type="entry name" value="reco"/>
    <property type="match status" value="1"/>
</dbReference>
<evidence type="ECO:0000256" key="1">
    <source>
        <dbReference type="ARBA" id="ARBA00007452"/>
    </source>
</evidence>
<keyword evidence="5 7" id="KW-0234">DNA repair</keyword>
<keyword evidence="3 7" id="KW-0227">DNA damage</keyword>
<protein>
    <recommendedName>
        <fullName evidence="2 7">DNA repair protein RecO</fullName>
    </recommendedName>
    <alternativeName>
        <fullName evidence="6 7">Recombination protein O</fullName>
    </alternativeName>
</protein>
<comment type="similarity">
    <text evidence="1 7">Belongs to the RecO family.</text>
</comment>
<dbReference type="OrthoDB" id="9797083at2"/>
<dbReference type="GO" id="GO:0006310">
    <property type="term" value="P:DNA recombination"/>
    <property type="evidence" value="ECO:0007669"/>
    <property type="project" value="UniProtKB-UniRule"/>
</dbReference>
<dbReference type="InterPro" id="IPR042242">
    <property type="entry name" value="RecO_C"/>
</dbReference>
<evidence type="ECO:0000256" key="6">
    <source>
        <dbReference type="ARBA" id="ARBA00033409"/>
    </source>
</evidence>
<dbReference type="GO" id="GO:0006302">
    <property type="term" value="P:double-strand break repair"/>
    <property type="evidence" value="ECO:0007669"/>
    <property type="project" value="TreeGrafter"/>
</dbReference>
<dbReference type="Pfam" id="PF11967">
    <property type="entry name" value="RecO_N"/>
    <property type="match status" value="1"/>
</dbReference>
<dbReference type="PANTHER" id="PTHR33991">
    <property type="entry name" value="DNA REPAIR PROTEIN RECO"/>
    <property type="match status" value="1"/>
</dbReference>
<dbReference type="GO" id="GO:0043590">
    <property type="term" value="C:bacterial nucleoid"/>
    <property type="evidence" value="ECO:0007669"/>
    <property type="project" value="TreeGrafter"/>
</dbReference>